<dbReference type="EMBL" id="UWPJ01000018">
    <property type="protein sequence ID" value="VCU70285.1"/>
    <property type="molecule type" value="Genomic_DNA"/>
</dbReference>
<dbReference type="OrthoDB" id="5500703at2"/>
<dbReference type="PANTHER" id="PTHR22789">
    <property type="entry name" value="FUCULOSE PHOSPHATE ALDOLASE"/>
    <property type="match status" value="1"/>
</dbReference>
<dbReference type="RefSeq" id="WP_124079797.1">
    <property type="nucleotide sequence ID" value="NZ_UWPJ01000018.1"/>
</dbReference>
<sequence>MTDNDRNSAGRTLEEQIDDLVAANRILAKYNVLDGFGHVSIRHPERPGHFLLSRSLAPELVTAADVMEFDADSEAVGGDTRTPYLERYIHGEIYRARPDVHAVVHSHSPSVIPFAGSSVRLRPIYHMAGFLSGGAPVFDIRCCFGDTDMLIRNRDHGRELARTLGQEKVALMRGHGFITVGSDVRFAVYRAMYTETNASLQQRAIGLGGEIAYLNEEEAGKADAMMAGVMFRPWELWKKKAMDAQ</sequence>
<gene>
    <name evidence="4" type="primary">novR_5</name>
    <name evidence="4" type="ORF">PIGHUM_02353</name>
</gene>
<dbReference type="GO" id="GO:0019323">
    <property type="term" value="P:pentose catabolic process"/>
    <property type="evidence" value="ECO:0007669"/>
    <property type="project" value="TreeGrafter"/>
</dbReference>
<dbReference type="GO" id="GO:0005829">
    <property type="term" value="C:cytosol"/>
    <property type="evidence" value="ECO:0007669"/>
    <property type="project" value="TreeGrafter"/>
</dbReference>
<evidence type="ECO:0000256" key="1">
    <source>
        <dbReference type="ARBA" id="ARBA00022723"/>
    </source>
</evidence>
<dbReference type="InterPro" id="IPR001303">
    <property type="entry name" value="Aldolase_II/adducin_N"/>
</dbReference>
<proteinExistence type="predicted"/>
<dbReference type="EC" id="4.1.-.-" evidence="4"/>
<evidence type="ECO:0000256" key="2">
    <source>
        <dbReference type="ARBA" id="ARBA00023239"/>
    </source>
</evidence>
<evidence type="ECO:0000259" key="3">
    <source>
        <dbReference type="SMART" id="SM01007"/>
    </source>
</evidence>
<dbReference type="SMART" id="SM01007">
    <property type="entry name" value="Aldolase_II"/>
    <property type="match status" value="1"/>
</dbReference>
<dbReference type="Pfam" id="PF00596">
    <property type="entry name" value="Aldolase_II"/>
    <property type="match status" value="1"/>
</dbReference>
<keyword evidence="5" id="KW-1185">Reference proteome</keyword>
<dbReference type="PANTHER" id="PTHR22789:SF0">
    <property type="entry name" value="3-OXO-TETRONATE 4-PHOSPHATE DECARBOXYLASE-RELATED"/>
    <property type="match status" value="1"/>
</dbReference>
<keyword evidence="1" id="KW-0479">Metal-binding</keyword>
<evidence type="ECO:0000313" key="5">
    <source>
        <dbReference type="Proteomes" id="UP000277294"/>
    </source>
</evidence>
<dbReference type="SUPFAM" id="SSF53639">
    <property type="entry name" value="AraD/HMP-PK domain-like"/>
    <property type="match status" value="1"/>
</dbReference>
<dbReference type="Gene3D" id="3.40.225.10">
    <property type="entry name" value="Class II aldolase/adducin N-terminal domain"/>
    <property type="match status" value="1"/>
</dbReference>
<name>A0A3P4B541_9BURK</name>
<reference evidence="4 5" key="1">
    <citation type="submission" date="2018-10" db="EMBL/GenBank/DDBJ databases">
        <authorList>
            <person name="Criscuolo A."/>
        </authorList>
    </citation>
    <scope>NUCLEOTIDE SEQUENCE [LARGE SCALE GENOMIC DNA]</scope>
    <source>
        <strain evidence="4">DnA1</strain>
    </source>
</reference>
<dbReference type="GO" id="GO:0046872">
    <property type="term" value="F:metal ion binding"/>
    <property type="evidence" value="ECO:0007669"/>
    <property type="project" value="UniProtKB-KW"/>
</dbReference>
<dbReference type="AlphaFoldDB" id="A0A3P4B541"/>
<dbReference type="InterPro" id="IPR050197">
    <property type="entry name" value="Aldolase_class_II_sugar_metab"/>
</dbReference>
<keyword evidence="2 4" id="KW-0456">Lyase</keyword>
<evidence type="ECO:0000313" key="4">
    <source>
        <dbReference type="EMBL" id="VCU70285.1"/>
    </source>
</evidence>
<protein>
    <submittedName>
        <fullName evidence="4">Decarboxylase NovR</fullName>
        <ecNumber evidence="4">4.1.-.-</ecNumber>
    </submittedName>
</protein>
<dbReference type="InterPro" id="IPR036409">
    <property type="entry name" value="Aldolase_II/adducin_N_sf"/>
</dbReference>
<dbReference type="Proteomes" id="UP000277294">
    <property type="component" value="Unassembled WGS sequence"/>
</dbReference>
<dbReference type="GO" id="GO:0016832">
    <property type="term" value="F:aldehyde-lyase activity"/>
    <property type="evidence" value="ECO:0007669"/>
    <property type="project" value="TreeGrafter"/>
</dbReference>
<accession>A0A3P4B541</accession>
<feature type="domain" description="Class II aldolase/adducin N-terminal" evidence="3">
    <location>
        <begin position="18"/>
        <end position="202"/>
    </location>
</feature>
<organism evidence="4 5">
    <name type="scientific">Pigmentiphaga humi</name>
    <dbReference type="NCBI Taxonomy" id="2478468"/>
    <lineage>
        <taxon>Bacteria</taxon>
        <taxon>Pseudomonadati</taxon>
        <taxon>Pseudomonadota</taxon>
        <taxon>Betaproteobacteria</taxon>
        <taxon>Burkholderiales</taxon>
        <taxon>Alcaligenaceae</taxon>
        <taxon>Pigmentiphaga</taxon>
    </lineage>
</organism>